<organism evidence="1 2">
    <name type="scientific">Paraglomus occultum</name>
    <dbReference type="NCBI Taxonomy" id="144539"/>
    <lineage>
        <taxon>Eukaryota</taxon>
        <taxon>Fungi</taxon>
        <taxon>Fungi incertae sedis</taxon>
        <taxon>Mucoromycota</taxon>
        <taxon>Glomeromycotina</taxon>
        <taxon>Glomeromycetes</taxon>
        <taxon>Paraglomerales</taxon>
        <taxon>Paraglomeraceae</taxon>
        <taxon>Paraglomus</taxon>
    </lineage>
</organism>
<dbReference type="OrthoDB" id="1926781at2759"/>
<evidence type="ECO:0000313" key="1">
    <source>
        <dbReference type="EMBL" id="CAG8614044.1"/>
    </source>
</evidence>
<accession>A0A9N9GN88</accession>
<dbReference type="EMBL" id="CAJVPJ010002144">
    <property type="protein sequence ID" value="CAG8614044.1"/>
    <property type="molecule type" value="Genomic_DNA"/>
</dbReference>
<gene>
    <name evidence="1" type="ORF">POCULU_LOCUS8092</name>
</gene>
<evidence type="ECO:0000313" key="2">
    <source>
        <dbReference type="Proteomes" id="UP000789572"/>
    </source>
</evidence>
<proteinExistence type="predicted"/>
<protein>
    <submittedName>
        <fullName evidence="1">9221_t:CDS:1</fullName>
    </submittedName>
</protein>
<dbReference type="AlphaFoldDB" id="A0A9N9GN88"/>
<keyword evidence="2" id="KW-1185">Reference proteome</keyword>
<comment type="caution">
    <text evidence="1">The sequence shown here is derived from an EMBL/GenBank/DDBJ whole genome shotgun (WGS) entry which is preliminary data.</text>
</comment>
<dbReference type="Proteomes" id="UP000789572">
    <property type="component" value="Unassembled WGS sequence"/>
</dbReference>
<sequence>MLSPLISRLFSTFQITPRAITSPFLITSVNYQQIRWNSGKVNSYKKPRNKTAKYRSFLKAKLRRLLGATQPVRYWDVTFIVITDRSPVSTKENKV</sequence>
<reference evidence="1" key="1">
    <citation type="submission" date="2021-06" db="EMBL/GenBank/DDBJ databases">
        <authorList>
            <person name="Kallberg Y."/>
            <person name="Tangrot J."/>
            <person name="Rosling A."/>
        </authorList>
    </citation>
    <scope>NUCLEOTIDE SEQUENCE</scope>
    <source>
        <strain evidence="1">IA702</strain>
    </source>
</reference>
<name>A0A9N9GN88_9GLOM</name>